<protein>
    <submittedName>
        <fullName evidence="2">Uncharacterized protein</fullName>
    </submittedName>
</protein>
<keyword evidence="3" id="KW-1185">Reference proteome</keyword>
<accession>A0ABP9JH73</accession>
<reference evidence="3" key="1">
    <citation type="journal article" date="2019" name="Int. J. Syst. Evol. Microbiol.">
        <title>The Global Catalogue of Microorganisms (GCM) 10K type strain sequencing project: providing services to taxonomists for standard genome sequencing and annotation.</title>
        <authorList>
            <consortium name="The Broad Institute Genomics Platform"/>
            <consortium name="The Broad Institute Genome Sequencing Center for Infectious Disease"/>
            <person name="Wu L."/>
            <person name="Ma J."/>
        </authorList>
    </citation>
    <scope>NUCLEOTIDE SEQUENCE [LARGE SCALE GENOMIC DNA]</scope>
    <source>
        <strain evidence="3">JCM 18409</strain>
    </source>
</reference>
<gene>
    <name evidence="2" type="ORF">GCM10023335_74100</name>
</gene>
<dbReference type="EMBL" id="BAABKB010000037">
    <property type="protein sequence ID" value="GAA5032055.1"/>
    <property type="molecule type" value="Genomic_DNA"/>
</dbReference>
<comment type="caution">
    <text evidence="2">The sequence shown here is derived from an EMBL/GenBank/DDBJ whole genome shotgun (WGS) entry which is preliminary data.</text>
</comment>
<feature type="region of interest" description="Disordered" evidence="1">
    <location>
        <begin position="1"/>
        <end position="56"/>
    </location>
</feature>
<evidence type="ECO:0000256" key="1">
    <source>
        <dbReference type="SAM" id="MobiDB-lite"/>
    </source>
</evidence>
<name>A0ABP9JH73_9ACTN</name>
<proteinExistence type="predicted"/>
<organism evidence="2 3">
    <name type="scientific">Streptomyces siamensis</name>
    <dbReference type="NCBI Taxonomy" id="1274986"/>
    <lineage>
        <taxon>Bacteria</taxon>
        <taxon>Bacillati</taxon>
        <taxon>Actinomycetota</taxon>
        <taxon>Actinomycetes</taxon>
        <taxon>Kitasatosporales</taxon>
        <taxon>Streptomycetaceae</taxon>
        <taxon>Streptomyces</taxon>
    </lineage>
</organism>
<dbReference type="Proteomes" id="UP001501759">
    <property type="component" value="Unassembled WGS sequence"/>
</dbReference>
<evidence type="ECO:0000313" key="2">
    <source>
        <dbReference type="EMBL" id="GAA5032055.1"/>
    </source>
</evidence>
<evidence type="ECO:0000313" key="3">
    <source>
        <dbReference type="Proteomes" id="UP001501759"/>
    </source>
</evidence>
<dbReference type="RefSeq" id="WP_345657205.1">
    <property type="nucleotide sequence ID" value="NZ_BAABKB010000037.1"/>
</dbReference>
<sequence>MHLPAAGHARRAGSVLSQRYDAELGDVDVSRRADGEGDGLDKDVDMKGEQASSGTA</sequence>
<feature type="compositionally biased region" description="Basic and acidic residues" evidence="1">
    <location>
        <begin position="28"/>
        <end position="48"/>
    </location>
</feature>